<dbReference type="SUPFAM" id="SSF47473">
    <property type="entry name" value="EF-hand"/>
    <property type="match status" value="1"/>
</dbReference>
<dbReference type="Gene3D" id="1.10.238.10">
    <property type="entry name" value="EF-hand"/>
    <property type="match status" value="1"/>
</dbReference>
<dbReference type="AlphaFoldDB" id="A0AAE0L054"/>
<feature type="compositionally biased region" description="Basic and acidic residues" evidence="2">
    <location>
        <begin position="417"/>
        <end position="428"/>
    </location>
</feature>
<name>A0AAE0L054_9CHLO</name>
<dbReference type="EMBL" id="LGRX02012633">
    <property type="protein sequence ID" value="KAK3267077.1"/>
    <property type="molecule type" value="Genomic_DNA"/>
</dbReference>
<keyword evidence="5" id="KW-1185">Reference proteome</keyword>
<feature type="region of interest" description="Disordered" evidence="2">
    <location>
        <begin position="295"/>
        <end position="460"/>
    </location>
</feature>
<dbReference type="PROSITE" id="PS00018">
    <property type="entry name" value="EF_HAND_1"/>
    <property type="match status" value="2"/>
</dbReference>
<dbReference type="Pfam" id="PF13499">
    <property type="entry name" value="EF-hand_7"/>
    <property type="match status" value="1"/>
</dbReference>
<dbReference type="InterPro" id="IPR002048">
    <property type="entry name" value="EF_hand_dom"/>
</dbReference>
<feature type="region of interest" description="Disordered" evidence="2">
    <location>
        <begin position="523"/>
        <end position="605"/>
    </location>
</feature>
<feature type="compositionally biased region" description="Basic and acidic residues" evidence="2">
    <location>
        <begin position="437"/>
        <end position="446"/>
    </location>
</feature>
<keyword evidence="1" id="KW-0106">Calcium</keyword>
<protein>
    <recommendedName>
        <fullName evidence="3">EF-hand domain-containing protein</fullName>
    </recommendedName>
</protein>
<gene>
    <name evidence="4" type="ORF">CYMTET_24344</name>
</gene>
<reference evidence="4 5" key="1">
    <citation type="journal article" date="2015" name="Genome Biol. Evol.">
        <title>Comparative Genomics of a Bacterivorous Green Alga Reveals Evolutionary Causalities and Consequences of Phago-Mixotrophic Mode of Nutrition.</title>
        <authorList>
            <person name="Burns J.A."/>
            <person name="Paasch A."/>
            <person name="Narechania A."/>
            <person name="Kim E."/>
        </authorList>
    </citation>
    <scope>NUCLEOTIDE SEQUENCE [LARGE SCALE GENOMIC DNA]</scope>
    <source>
        <strain evidence="4 5">PLY_AMNH</strain>
    </source>
</reference>
<feature type="compositionally biased region" description="Basic and acidic residues" evidence="2">
    <location>
        <begin position="314"/>
        <end position="324"/>
    </location>
</feature>
<feature type="compositionally biased region" description="Basic and acidic residues" evidence="2">
    <location>
        <begin position="393"/>
        <end position="403"/>
    </location>
</feature>
<dbReference type="Proteomes" id="UP001190700">
    <property type="component" value="Unassembled WGS sequence"/>
</dbReference>
<evidence type="ECO:0000259" key="3">
    <source>
        <dbReference type="PROSITE" id="PS50222"/>
    </source>
</evidence>
<dbReference type="CDD" id="cd00051">
    <property type="entry name" value="EFh"/>
    <property type="match status" value="1"/>
</dbReference>
<proteinExistence type="predicted"/>
<organism evidence="4 5">
    <name type="scientific">Cymbomonas tetramitiformis</name>
    <dbReference type="NCBI Taxonomy" id="36881"/>
    <lineage>
        <taxon>Eukaryota</taxon>
        <taxon>Viridiplantae</taxon>
        <taxon>Chlorophyta</taxon>
        <taxon>Pyramimonadophyceae</taxon>
        <taxon>Pyramimonadales</taxon>
        <taxon>Pyramimonadaceae</taxon>
        <taxon>Cymbomonas</taxon>
    </lineage>
</organism>
<dbReference type="PROSITE" id="PS50222">
    <property type="entry name" value="EF_HAND_2"/>
    <property type="match status" value="2"/>
</dbReference>
<evidence type="ECO:0000313" key="5">
    <source>
        <dbReference type="Proteomes" id="UP001190700"/>
    </source>
</evidence>
<accession>A0AAE0L054</accession>
<evidence type="ECO:0000256" key="2">
    <source>
        <dbReference type="SAM" id="MobiDB-lite"/>
    </source>
</evidence>
<dbReference type="SMART" id="SM00054">
    <property type="entry name" value="EFh"/>
    <property type="match status" value="2"/>
</dbReference>
<dbReference type="InterPro" id="IPR018247">
    <property type="entry name" value="EF_Hand_1_Ca_BS"/>
</dbReference>
<comment type="caution">
    <text evidence="4">The sequence shown here is derived from an EMBL/GenBank/DDBJ whole genome shotgun (WGS) entry which is preliminary data.</text>
</comment>
<feature type="region of interest" description="Disordered" evidence="2">
    <location>
        <begin position="182"/>
        <end position="212"/>
    </location>
</feature>
<dbReference type="GO" id="GO:0005509">
    <property type="term" value="F:calcium ion binding"/>
    <property type="evidence" value="ECO:0007669"/>
    <property type="project" value="InterPro"/>
</dbReference>
<evidence type="ECO:0000313" key="4">
    <source>
        <dbReference type="EMBL" id="KAK3267077.1"/>
    </source>
</evidence>
<feature type="domain" description="EF-hand" evidence="3">
    <location>
        <begin position="49"/>
        <end position="84"/>
    </location>
</feature>
<evidence type="ECO:0000256" key="1">
    <source>
        <dbReference type="ARBA" id="ARBA00022837"/>
    </source>
</evidence>
<dbReference type="InterPro" id="IPR011992">
    <property type="entry name" value="EF-hand-dom_pair"/>
</dbReference>
<feature type="domain" description="EF-hand" evidence="3">
    <location>
        <begin position="85"/>
        <end position="120"/>
    </location>
</feature>
<sequence>MFGQPDGGPRMVTLDDYRDQKAMPYDVAKSVYGWLEKHGVLVRKKLSPKIITELHDYFQLIDSDGSGDVDYEELSEAMEIIGLSLSTHVSNAFLQAIDIDGSGSLEFLEFVEVMRGAIACEPAVNENGEKQTPGVLGDIRMDFVRLMRTQYFRRLLLQEVFNGKPIDAKQENMVLRNVERMKNEELNEEQPESSASDIKRTPERKLRKSKKLLRQRAAQAARKLLSEETLADLMCSRNVKTPTQLFRSHTRSAVGDNESILPEISFKTAPENLKPIVVPVSSILSDTHVHYNLQNAPEGSVARTAHSRHRRREARLSDQLKKSENLPLPPLHLEGGPPKQGAALAVGSSESDSDRERPRWLGSMGNRGGAEGAPQTAGRDGRRGQRGAGSQVEEARGRARLEGISDIQSRPLSLEDILSHRRPSEPRAGRRFQGSRLSRDSLDVEGHGGGMDSGRSLVVDRSGNGDVVKGVERHEHFRVVEKDKDKRLLIDGASCSPGRSHSSAMQLCTHQVHLQPWWPTHRSAPAASAVHTPSGHTTEAQPLQPDGEAPNNGCAAEVQPSQPSGVGLIGYTAEAQSPQPVEAPSDCMDQTQPPQPSKEHRGGCTADEAQNLPQRHAADLPPQQLSTELPQQQLITDAATTALLPQHLLSVAVAYASTAHAHDSCCLISSTCITRLMFQQLSRLQVLMGQSVAARGRHPLW</sequence>